<feature type="signal peptide" evidence="1">
    <location>
        <begin position="1"/>
        <end position="22"/>
    </location>
</feature>
<evidence type="ECO:0000256" key="1">
    <source>
        <dbReference type="SAM" id="SignalP"/>
    </source>
</evidence>
<dbReference type="PROSITE" id="PS51212">
    <property type="entry name" value="WSC"/>
    <property type="match status" value="1"/>
</dbReference>
<evidence type="ECO:0000259" key="2">
    <source>
        <dbReference type="PROSITE" id="PS51212"/>
    </source>
</evidence>
<dbReference type="InterPro" id="IPR002889">
    <property type="entry name" value="WSC_carb-bd"/>
</dbReference>
<dbReference type="GeneID" id="110250568"/>
<dbReference type="RefSeq" id="XP_028518425.1">
    <property type="nucleotide sequence ID" value="XM_028662624.1"/>
</dbReference>
<proteinExistence type="predicted"/>
<organism evidence="3 4">
    <name type="scientific">Exaiptasia diaphana</name>
    <name type="common">Tropical sea anemone</name>
    <name type="synonym">Aiptasia pulchella</name>
    <dbReference type="NCBI Taxonomy" id="2652724"/>
    <lineage>
        <taxon>Eukaryota</taxon>
        <taxon>Metazoa</taxon>
        <taxon>Cnidaria</taxon>
        <taxon>Anthozoa</taxon>
        <taxon>Hexacorallia</taxon>
        <taxon>Actiniaria</taxon>
        <taxon>Aiptasiidae</taxon>
        <taxon>Exaiptasia</taxon>
    </lineage>
</organism>
<keyword evidence="1" id="KW-0732">Signal</keyword>
<dbReference type="OrthoDB" id="2019572at2759"/>
<feature type="domain" description="WSC" evidence="2">
    <location>
        <begin position="52"/>
        <end position="159"/>
    </location>
</feature>
<dbReference type="Proteomes" id="UP000887567">
    <property type="component" value="Unplaced"/>
</dbReference>
<feature type="chain" id="PRO_5037090371" description="WSC domain-containing protein" evidence="1">
    <location>
        <begin position="23"/>
        <end position="292"/>
    </location>
</feature>
<name>A0A913YSF5_EXADI</name>
<dbReference type="AlphaFoldDB" id="A0A913YSF5"/>
<sequence length="292" mass="32486">MAAKLYVIAFYVLLVSSDLSKAISHPRLMSRHSRDASALRDTLETAEVPRPSPVYYGCFLGKNLQLLNNTILDGNTNALCQKYCYDMKHMFSATHDDICGCLKDHPQKELSGPQHDGATVTTTDSVHDCTAPCPGHNTDKCDKQFCCGGPGAYTVYQTGGMKSHSLAAIKVLKNYNLNIVKSHLIPMLNEISRRTQIPVKELEEEVKKPTDAKDYKALLRELTQSKIPQGANTNKTLKKKSTAENDGLNDGFHACCSPDCDWLLDYLELDKTVVVCCYGEGEDQWCEKTDKR</sequence>
<evidence type="ECO:0000313" key="4">
    <source>
        <dbReference type="Proteomes" id="UP000887567"/>
    </source>
</evidence>
<accession>A0A913YSF5</accession>
<evidence type="ECO:0000313" key="3">
    <source>
        <dbReference type="EnsemblMetazoa" id="XP_028518425.1"/>
    </source>
</evidence>
<protein>
    <recommendedName>
        <fullName evidence="2">WSC domain-containing protein</fullName>
    </recommendedName>
</protein>
<keyword evidence="4" id="KW-1185">Reference proteome</keyword>
<dbReference type="EnsemblMetazoa" id="XM_028662624.1">
    <property type="protein sequence ID" value="XP_028518425.1"/>
    <property type="gene ID" value="LOC110250568"/>
</dbReference>
<reference evidence="3" key="1">
    <citation type="submission" date="2022-11" db="UniProtKB">
        <authorList>
            <consortium name="EnsemblMetazoa"/>
        </authorList>
    </citation>
    <scope>IDENTIFICATION</scope>
</reference>